<organism evidence="1">
    <name type="scientific">Serratia fonticola</name>
    <dbReference type="NCBI Taxonomy" id="47917"/>
    <lineage>
        <taxon>Bacteria</taxon>
        <taxon>Pseudomonadati</taxon>
        <taxon>Pseudomonadota</taxon>
        <taxon>Gammaproteobacteria</taxon>
        <taxon>Enterobacterales</taxon>
        <taxon>Yersiniaceae</taxon>
        <taxon>Serratia</taxon>
    </lineage>
</organism>
<evidence type="ECO:0000313" key="1">
    <source>
        <dbReference type="EMBL" id="VTR20965.1"/>
    </source>
</evidence>
<protein>
    <submittedName>
        <fullName evidence="1">Uncharacterized protein</fullName>
    </submittedName>
</protein>
<sequence length="77" mass="8406">MQLAAMPVHIVSRFLQLLLGKVQPGKVARIGIVFQADVNGVCAIIYRGFQGRQVASGAKQLHRSILIPAVHLARYTL</sequence>
<accession>A0A4U9TM02</accession>
<dbReference type="EMBL" id="CABEEZ010000021">
    <property type="protein sequence ID" value="VTR20965.1"/>
    <property type="molecule type" value="Genomic_DNA"/>
</dbReference>
<gene>
    <name evidence="1" type="ORF">NCTC12965_01179</name>
</gene>
<name>A0A4U9TM02_SERFO</name>
<dbReference type="AlphaFoldDB" id="A0A4U9TM02"/>
<reference evidence="1" key="1">
    <citation type="submission" date="2019-05" db="EMBL/GenBank/DDBJ databases">
        <authorList>
            <consortium name="Pathogen Informatics"/>
        </authorList>
    </citation>
    <scope>NUCLEOTIDE SEQUENCE [LARGE SCALE GENOMIC DNA]</scope>
    <source>
        <strain evidence="1">NCTC12965</strain>
    </source>
</reference>
<proteinExistence type="predicted"/>